<proteinExistence type="predicted"/>
<evidence type="ECO:0000256" key="1">
    <source>
        <dbReference type="SAM" id="MobiDB-lite"/>
    </source>
</evidence>
<evidence type="ECO:0000313" key="3">
    <source>
        <dbReference type="Proteomes" id="UP000077202"/>
    </source>
</evidence>
<reference evidence="2" key="1">
    <citation type="submission" date="2016-03" db="EMBL/GenBank/DDBJ databases">
        <title>Mechanisms controlling the formation of the plant cell surface in tip-growing cells are functionally conserved among land plants.</title>
        <authorList>
            <person name="Honkanen S."/>
            <person name="Jones V.A."/>
            <person name="Morieri G."/>
            <person name="Champion C."/>
            <person name="Hetherington A.J."/>
            <person name="Kelly S."/>
            <person name="Saint-Marcoux D."/>
            <person name="Proust H."/>
            <person name="Prescott H."/>
            <person name="Dolan L."/>
        </authorList>
    </citation>
    <scope>NUCLEOTIDE SEQUENCE [LARGE SCALE GENOMIC DNA]</scope>
    <source>
        <tissue evidence="2">Whole gametophyte</tissue>
    </source>
</reference>
<dbReference type="AlphaFoldDB" id="A0A176W4R9"/>
<dbReference type="Proteomes" id="UP000077202">
    <property type="component" value="Unassembled WGS sequence"/>
</dbReference>
<evidence type="ECO:0000313" key="2">
    <source>
        <dbReference type="EMBL" id="OAE28020.1"/>
    </source>
</evidence>
<protein>
    <submittedName>
        <fullName evidence="2">Uncharacterized protein</fullName>
    </submittedName>
</protein>
<feature type="region of interest" description="Disordered" evidence="1">
    <location>
        <begin position="69"/>
        <end position="91"/>
    </location>
</feature>
<comment type="caution">
    <text evidence="2">The sequence shown here is derived from an EMBL/GenBank/DDBJ whole genome shotgun (WGS) entry which is preliminary data.</text>
</comment>
<organism evidence="2 3">
    <name type="scientific">Marchantia polymorpha subsp. ruderalis</name>
    <dbReference type="NCBI Taxonomy" id="1480154"/>
    <lineage>
        <taxon>Eukaryota</taxon>
        <taxon>Viridiplantae</taxon>
        <taxon>Streptophyta</taxon>
        <taxon>Embryophyta</taxon>
        <taxon>Marchantiophyta</taxon>
        <taxon>Marchantiopsida</taxon>
        <taxon>Marchantiidae</taxon>
        <taxon>Marchantiales</taxon>
        <taxon>Marchantiaceae</taxon>
        <taxon>Marchantia</taxon>
    </lineage>
</organism>
<name>A0A176W4R9_MARPO</name>
<gene>
    <name evidence="2" type="ORF">AXG93_3633s1020</name>
</gene>
<sequence length="137" mass="15638">MGPCAGSDGDLLFEKSNVNLTRMEEFSFGPLFNNGSSGMNGWKTADYKDPKRRASGILRITHEATAVEFSEGTEEEDNSRYRIPPRKTTHGPIKVEVVPNREKPKRLLVKRRKVVTDDKEYLMLEVRRAELEIEGIR</sequence>
<dbReference type="EMBL" id="LVLJ01001788">
    <property type="protein sequence ID" value="OAE28020.1"/>
    <property type="molecule type" value="Genomic_DNA"/>
</dbReference>
<accession>A0A176W4R9</accession>
<keyword evidence="3" id="KW-1185">Reference proteome</keyword>